<dbReference type="SUPFAM" id="SSF53850">
    <property type="entry name" value="Periplasmic binding protein-like II"/>
    <property type="match status" value="1"/>
</dbReference>
<reference evidence="2 4" key="1">
    <citation type="submission" date="2016-10" db="EMBL/GenBank/DDBJ databases">
        <title>Comparative genomics between deep and shallow subseafloor isolates.</title>
        <authorList>
            <person name="Ishii S."/>
            <person name="Miller J.R."/>
            <person name="Sutton G."/>
            <person name="Suzuki S."/>
            <person name="Methe B."/>
            <person name="Inagaki F."/>
            <person name="Imachi H."/>
        </authorList>
    </citation>
    <scope>NUCLEOTIDE SEQUENCE [LARGE SCALE GENOMIC DNA]</scope>
    <source>
        <strain evidence="2 4">MO-MB1</strain>
    </source>
</reference>
<dbReference type="Gene3D" id="3.40.190.10">
    <property type="entry name" value="Periplasmic binding protein-like II"/>
    <property type="match status" value="2"/>
</dbReference>
<reference evidence="3 5" key="2">
    <citation type="submission" date="2020-04" db="EMBL/GenBank/DDBJ databases">
        <title>Draft genome of Methanobacterium subterraneum isolated from animal feces.</title>
        <authorList>
            <person name="Ouboter H.T."/>
            <person name="Berger S."/>
            <person name="Gungor E."/>
            <person name="Jetten M.S.M."/>
            <person name="Welte C.U."/>
        </authorList>
    </citation>
    <scope>NUCLEOTIDE SEQUENCE [LARGE SCALE GENOMIC DNA]</scope>
    <source>
        <strain evidence="3">HO_2020</strain>
    </source>
</reference>
<feature type="domain" description="PBP" evidence="1">
    <location>
        <begin position="33"/>
        <end position="265"/>
    </location>
</feature>
<sequence length="294" mass="32133">MERNTKIALLAVIVIAIVAVAGLAFSGFGGKQTLKIATTTSLEDTGLLTVLEAAFEKQNPNIDVQFIAAGTGQSLEYGKKGDVDLVMVHSKTQEQKFINESYGTQRNVFAYNYFYIVGPASDPAQINGTNATEAFKQINTTGSANPDQVKFVSRGDNSGTHNREIQIWNKTGADYNTTIQGQKWYIESGKGMGDTLNLANEKTAYTLSDSGTYLAYKGNITLVPFVTQGKDLLNIYSMIPVNPEKFSNVNYNASMKWVDFVLSTEGQNIVGEYGKEKYGQQLFIPLAGQPEPTK</sequence>
<evidence type="ECO:0000313" key="4">
    <source>
        <dbReference type="Proteomes" id="UP000232806"/>
    </source>
</evidence>
<dbReference type="AlphaFoldDB" id="A0A2H4VAG7"/>
<proteinExistence type="predicted"/>
<evidence type="ECO:0000259" key="1">
    <source>
        <dbReference type="Pfam" id="PF12849"/>
    </source>
</evidence>
<dbReference type="Proteomes" id="UP000591058">
    <property type="component" value="Unassembled WGS sequence"/>
</dbReference>
<dbReference type="PANTHER" id="PTHR37945:SF1">
    <property type="entry name" value="EXTRACELLULAR TUNGSTATE BINDING PROTEIN"/>
    <property type="match status" value="1"/>
</dbReference>
<dbReference type="InterPro" id="IPR024370">
    <property type="entry name" value="PBP_domain"/>
</dbReference>
<evidence type="ECO:0000313" key="5">
    <source>
        <dbReference type="Proteomes" id="UP000591058"/>
    </source>
</evidence>
<dbReference type="PANTHER" id="PTHR37945">
    <property type="entry name" value="EXTRACELLULAR TUNGSTATE BINDING PROTEIN"/>
    <property type="match status" value="1"/>
</dbReference>
<evidence type="ECO:0000313" key="2">
    <source>
        <dbReference type="EMBL" id="AUB55086.1"/>
    </source>
</evidence>
<dbReference type="GeneID" id="35123585"/>
<dbReference type="Proteomes" id="UP000232806">
    <property type="component" value="Chromosome"/>
</dbReference>
<evidence type="ECO:0000313" key="3">
    <source>
        <dbReference type="EMBL" id="NMO09214.1"/>
    </source>
</evidence>
<gene>
    <name evidence="2" type="ORF">BK007_03030</name>
    <name evidence="3" type="ORF">HG719_05090</name>
</gene>
<organism evidence="2 4">
    <name type="scientific">Methanobacterium subterraneum</name>
    <dbReference type="NCBI Taxonomy" id="59277"/>
    <lineage>
        <taxon>Archaea</taxon>
        <taxon>Methanobacteriati</taxon>
        <taxon>Methanobacteriota</taxon>
        <taxon>Methanomada group</taxon>
        <taxon>Methanobacteria</taxon>
        <taxon>Methanobacteriales</taxon>
        <taxon>Methanobacteriaceae</taxon>
        <taxon>Methanobacterium</taxon>
    </lineage>
</organism>
<dbReference type="OrthoDB" id="14917at2157"/>
<dbReference type="InterPro" id="IPR052738">
    <property type="entry name" value="ABC-Tungstate_binding"/>
</dbReference>
<dbReference type="Pfam" id="PF12849">
    <property type="entry name" value="PBP_like_2"/>
    <property type="match status" value="1"/>
</dbReference>
<dbReference type="EMBL" id="CP017766">
    <property type="protein sequence ID" value="AUB55086.1"/>
    <property type="molecule type" value="Genomic_DNA"/>
</dbReference>
<dbReference type="EMBL" id="JABBYL010000017">
    <property type="protein sequence ID" value="NMO09214.1"/>
    <property type="molecule type" value="Genomic_DNA"/>
</dbReference>
<accession>A0A2H4VAG7</accession>
<protein>
    <submittedName>
        <fullName evidence="3">Solute-binding protein</fullName>
    </submittedName>
    <submittedName>
        <fullName evidence="2">Tungsten ABC transporter substrate-binding protein</fullName>
    </submittedName>
</protein>
<name>A0A2H4VAG7_9EURY</name>
<dbReference type="RefSeq" id="WP_100905064.1">
    <property type="nucleotide sequence ID" value="NZ_CP017766.1"/>
</dbReference>